<keyword evidence="1" id="KW-0472">Membrane</keyword>
<evidence type="ECO:0000256" key="1">
    <source>
        <dbReference type="SAM" id="Phobius"/>
    </source>
</evidence>
<organism evidence="2">
    <name type="scientific">Cacopsylla melanoneura</name>
    <dbReference type="NCBI Taxonomy" id="428564"/>
    <lineage>
        <taxon>Eukaryota</taxon>
        <taxon>Metazoa</taxon>
        <taxon>Ecdysozoa</taxon>
        <taxon>Arthropoda</taxon>
        <taxon>Hexapoda</taxon>
        <taxon>Insecta</taxon>
        <taxon>Pterygota</taxon>
        <taxon>Neoptera</taxon>
        <taxon>Paraneoptera</taxon>
        <taxon>Hemiptera</taxon>
        <taxon>Sternorrhyncha</taxon>
        <taxon>Psylloidea</taxon>
        <taxon>Psyllidae</taxon>
        <taxon>Psyllinae</taxon>
        <taxon>Cacopsylla</taxon>
    </lineage>
</organism>
<keyword evidence="1" id="KW-1133">Transmembrane helix</keyword>
<keyword evidence="1" id="KW-0812">Transmembrane</keyword>
<name>A0A8D8SBD1_9HEMI</name>
<feature type="transmembrane region" description="Helical" evidence="1">
    <location>
        <begin position="72"/>
        <end position="101"/>
    </location>
</feature>
<sequence>MLRMASINNQQSKTVTVDSLENDKSSLSSLFFNKFLLSFFLSNLSSSFFQIPPPPHIQYLLHTNYYPFCLSIFIFLLLFLILLPIIFFSLLTLFPCLLTLFPYCHD</sequence>
<reference evidence="2" key="1">
    <citation type="submission" date="2021-05" db="EMBL/GenBank/DDBJ databases">
        <authorList>
            <person name="Alioto T."/>
            <person name="Alioto T."/>
            <person name="Gomez Garrido J."/>
        </authorList>
    </citation>
    <scope>NUCLEOTIDE SEQUENCE</scope>
</reference>
<dbReference type="EMBL" id="HBUF01208495">
    <property type="protein sequence ID" value="CAG6664747.1"/>
    <property type="molecule type" value="Transcribed_RNA"/>
</dbReference>
<accession>A0A8D8SBD1</accession>
<protein>
    <recommendedName>
        <fullName evidence="3">Transmembrane protein</fullName>
    </recommendedName>
</protein>
<dbReference type="AlphaFoldDB" id="A0A8D8SBD1"/>
<evidence type="ECO:0000313" key="2">
    <source>
        <dbReference type="EMBL" id="CAG6664747.1"/>
    </source>
</evidence>
<proteinExistence type="predicted"/>
<evidence type="ECO:0008006" key="3">
    <source>
        <dbReference type="Google" id="ProtNLM"/>
    </source>
</evidence>